<dbReference type="RefSeq" id="WP_049898538.1">
    <property type="nucleotide sequence ID" value="NZ_CABLBR010000002.1"/>
</dbReference>
<evidence type="ECO:0000256" key="1">
    <source>
        <dbReference type="SAM" id="Phobius"/>
    </source>
</evidence>
<dbReference type="EC" id="3.4.23.43" evidence="3"/>
<accession>A0ABY5VJG2</accession>
<keyword evidence="3" id="KW-0378">Hydrolase</keyword>
<keyword evidence="1" id="KW-1133">Transmembrane helix</keyword>
<feature type="transmembrane region" description="Helical" evidence="1">
    <location>
        <begin position="90"/>
        <end position="115"/>
    </location>
</feature>
<evidence type="ECO:0000313" key="3">
    <source>
        <dbReference type="EMBL" id="UWP60699.1"/>
    </source>
</evidence>
<proteinExistence type="predicted"/>
<dbReference type="Proteomes" id="UP001060164">
    <property type="component" value="Chromosome"/>
</dbReference>
<keyword evidence="4" id="KW-1185">Reference proteome</keyword>
<feature type="domain" description="Prepilin type IV endopeptidase peptidase" evidence="2">
    <location>
        <begin position="8"/>
        <end position="108"/>
    </location>
</feature>
<organism evidence="3 4">
    <name type="scientific">Ruminococcus gauvreauii</name>
    <dbReference type="NCBI Taxonomy" id="438033"/>
    <lineage>
        <taxon>Bacteria</taxon>
        <taxon>Bacillati</taxon>
        <taxon>Bacillota</taxon>
        <taxon>Clostridia</taxon>
        <taxon>Eubacteriales</taxon>
        <taxon>Oscillospiraceae</taxon>
        <taxon>Ruminococcus</taxon>
    </lineage>
</organism>
<reference evidence="3" key="1">
    <citation type="journal article" date="2022" name="Cell">
        <title>Design, construction, and in vivo augmentation of a complex gut microbiome.</title>
        <authorList>
            <person name="Cheng A.G."/>
            <person name="Ho P.Y."/>
            <person name="Aranda-Diaz A."/>
            <person name="Jain S."/>
            <person name="Yu F.B."/>
            <person name="Meng X."/>
            <person name="Wang M."/>
            <person name="Iakiviak M."/>
            <person name="Nagashima K."/>
            <person name="Zhao A."/>
            <person name="Murugkar P."/>
            <person name="Patil A."/>
            <person name="Atabakhsh K."/>
            <person name="Weakley A."/>
            <person name="Yan J."/>
            <person name="Brumbaugh A.R."/>
            <person name="Higginbottom S."/>
            <person name="Dimas A."/>
            <person name="Shiver A.L."/>
            <person name="Deutschbauer A."/>
            <person name="Neff N."/>
            <person name="Sonnenburg J.L."/>
            <person name="Huang K.C."/>
            <person name="Fischbach M.A."/>
        </authorList>
    </citation>
    <scope>NUCLEOTIDE SEQUENCE</scope>
    <source>
        <strain evidence="3">DSM 19829</strain>
    </source>
</reference>
<feature type="transmembrane region" description="Helical" evidence="1">
    <location>
        <begin position="25"/>
        <end position="43"/>
    </location>
</feature>
<evidence type="ECO:0000313" key="4">
    <source>
        <dbReference type="Proteomes" id="UP001060164"/>
    </source>
</evidence>
<keyword evidence="1" id="KW-0812">Transmembrane</keyword>
<name>A0ABY5VJG2_9FIRM</name>
<dbReference type="InterPro" id="IPR000045">
    <property type="entry name" value="Prepilin_IV_endopep_pep"/>
</dbReference>
<dbReference type="EMBL" id="CP102290">
    <property type="protein sequence ID" value="UWP60699.1"/>
    <property type="molecule type" value="Genomic_DNA"/>
</dbReference>
<feature type="transmembrane region" description="Helical" evidence="1">
    <location>
        <begin position="151"/>
        <end position="168"/>
    </location>
</feature>
<dbReference type="GO" id="GO:0004190">
    <property type="term" value="F:aspartic-type endopeptidase activity"/>
    <property type="evidence" value="ECO:0007669"/>
    <property type="project" value="UniProtKB-EC"/>
</dbReference>
<dbReference type="Pfam" id="PF01478">
    <property type="entry name" value="Peptidase_A24"/>
    <property type="match status" value="1"/>
</dbReference>
<keyword evidence="1" id="KW-0472">Membrane</keyword>
<feature type="transmembrane region" description="Helical" evidence="1">
    <location>
        <begin position="50"/>
        <end position="70"/>
    </location>
</feature>
<gene>
    <name evidence="3" type="ORF">NQ502_06610</name>
</gene>
<evidence type="ECO:0000259" key="2">
    <source>
        <dbReference type="Pfam" id="PF01478"/>
    </source>
</evidence>
<sequence>MSACHMLILQISFLSMCMDIQTEKIANRGAGIFWFAGLGYQIWLRKLSGIWEFAAGAAVPIILLAGLFALRMLGPGDIKLFSALGGVMGVAPIIRCIICSFLIGAVLSAAVILLCKNAEERLRYFTAYLSQCFKEKTIYPYYRTGRRIENIHFSVPVFLAVVLYTGGFY</sequence>
<protein>
    <submittedName>
        <fullName evidence="3">Prepilin peptidase</fullName>
        <ecNumber evidence="3">3.4.23.43</ecNumber>
    </submittedName>
</protein>
<dbReference type="Gene3D" id="1.20.120.1220">
    <property type="match status" value="1"/>
</dbReference>